<evidence type="ECO:0000313" key="4">
    <source>
        <dbReference type="Proteomes" id="UP000023152"/>
    </source>
</evidence>
<sequence>MIAKLNFVILLKLKKKRIEYSLNKIKVFRFCRGKCHNNFKMRRNPRRTRWTKAFRWSHGKELSNDNVLNFEKRRNIPTRYNRNLMAKTIQAIHRVNQIKALRDRRFYMNRFKDRQRIEKEQALRVIRGNLHMVIAPVAKELANSDCNKSGSKKKKKKFVYYYLFVFVDLNLKPHFSKCISTHLILRHF</sequence>
<evidence type="ECO:0000313" key="3">
    <source>
        <dbReference type="EMBL" id="ETO30486.1"/>
    </source>
</evidence>
<dbReference type="OrthoDB" id="10262490at2759"/>
<dbReference type="Pfam" id="PF01246">
    <property type="entry name" value="Ribosomal_L24e"/>
    <property type="match status" value="1"/>
</dbReference>
<keyword evidence="4" id="KW-1185">Reference proteome</keyword>
<dbReference type="EMBL" id="ASPP01005451">
    <property type="protein sequence ID" value="ETO30486.1"/>
    <property type="molecule type" value="Genomic_DNA"/>
</dbReference>
<evidence type="ECO:0000256" key="1">
    <source>
        <dbReference type="ARBA" id="ARBA00005647"/>
    </source>
</evidence>
<dbReference type="PANTHER" id="PTHR10792">
    <property type="entry name" value="60S RIBOSOMAL PROTEIN L24"/>
    <property type="match status" value="1"/>
</dbReference>
<name>X6NWX6_RETFI</name>
<dbReference type="GO" id="GO:0042273">
    <property type="term" value="P:ribosomal large subunit biogenesis"/>
    <property type="evidence" value="ECO:0007669"/>
    <property type="project" value="TreeGrafter"/>
</dbReference>
<dbReference type="PANTHER" id="PTHR10792:SF8">
    <property type="entry name" value="RIBOSOME BIOGENESIS PROTEIN RLP24-RELATED"/>
    <property type="match status" value="1"/>
</dbReference>
<gene>
    <name evidence="3" type="ORF">RFI_06642</name>
</gene>
<dbReference type="InterPro" id="IPR038630">
    <property type="entry name" value="L24e/L24_sf"/>
</dbReference>
<organism evidence="3 4">
    <name type="scientific">Reticulomyxa filosa</name>
    <dbReference type="NCBI Taxonomy" id="46433"/>
    <lineage>
        <taxon>Eukaryota</taxon>
        <taxon>Sar</taxon>
        <taxon>Rhizaria</taxon>
        <taxon>Retaria</taxon>
        <taxon>Foraminifera</taxon>
        <taxon>Monothalamids</taxon>
        <taxon>Reticulomyxidae</taxon>
        <taxon>Reticulomyxa</taxon>
    </lineage>
</organism>
<dbReference type="Gene3D" id="2.30.170.20">
    <property type="entry name" value="Ribosomal protein L24e"/>
    <property type="match status" value="1"/>
</dbReference>
<accession>X6NWX6</accession>
<dbReference type="GO" id="GO:0005730">
    <property type="term" value="C:nucleolus"/>
    <property type="evidence" value="ECO:0007669"/>
    <property type="project" value="TreeGrafter"/>
</dbReference>
<reference evidence="3 4" key="1">
    <citation type="journal article" date="2013" name="Curr. Biol.">
        <title>The Genome of the Foraminiferan Reticulomyxa filosa.</title>
        <authorList>
            <person name="Glockner G."/>
            <person name="Hulsmann N."/>
            <person name="Schleicher M."/>
            <person name="Noegel A.A."/>
            <person name="Eichinger L."/>
            <person name="Gallinger C."/>
            <person name="Pawlowski J."/>
            <person name="Sierra R."/>
            <person name="Euteneuer U."/>
            <person name="Pillet L."/>
            <person name="Moustafa A."/>
            <person name="Platzer M."/>
            <person name="Groth M."/>
            <person name="Szafranski K."/>
            <person name="Schliwa M."/>
        </authorList>
    </citation>
    <scope>NUCLEOTIDE SEQUENCE [LARGE SCALE GENOMIC DNA]</scope>
</reference>
<dbReference type="InterPro" id="IPR056366">
    <property type="entry name" value="Ribosomal_eL24"/>
</dbReference>
<comment type="caution">
    <text evidence="3">The sequence shown here is derived from an EMBL/GenBank/DDBJ whole genome shotgun (WGS) entry which is preliminary data.</text>
</comment>
<dbReference type="AlphaFoldDB" id="X6NWX6"/>
<feature type="domain" description="Large ribosomal subunit protein eL24-related N-terminal" evidence="2">
    <location>
        <begin position="24"/>
        <end position="64"/>
    </location>
</feature>
<comment type="similarity">
    <text evidence="1">Belongs to the eukaryotic ribosomal protein eL24 family.</text>
</comment>
<dbReference type="InterPro" id="IPR000988">
    <property type="entry name" value="Ribosomal_eL24-rel_N"/>
</dbReference>
<dbReference type="GO" id="GO:0003735">
    <property type="term" value="F:structural constituent of ribosome"/>
    <property type="evidence" value="ECO:0007669"/>
    <property type="project" value="InterPro"/>
</dbReference>
<dbReference type="SUPFAM" id="SSF57716">
    <property type="entry name" value="Glucocorticoid receptor-like (DNA-binding domain)"/>
    <property type="match status" value="1"/>
</dbReference>
<evidence type="ECO:0000259" key="2">
    <source>
        <dbReference type="Pfam" id="PF01246"/>
    </source>
</evidence>
<dbReference type="Proteomes" id="UP000023152">
    <property type="component" value="Unassembled WGS sequence"/>
</dbReference>
<proteinExistence type="inferred from homology"/>
<protein>
    <submittedName>
        <fullName evidence="3">Putative ribosome biogenesis protein RLP24</fullName>
    </submittedName>
</protein>
<dbReference type="OMA" id="CNPHKVR"/>